<dbReference type="OrthoDB" id="9758855at2"/>
<evidence type="ECO:0000313" key="9">
    <source>
        <dbReference type="EMBL" id="KTD88637.1"/>
    </source>
</evidence>
<dbReference type="SUPFAM" id="SSF48208">
    <property type="entry name" value="Six-hairpin glycosidases"/>
    <property type="match status" value="1"/>
</dbReference>
<proteinExistence type="inferred from homology"/>
<dbReference type="Gene3D" id="2.70.98.40">
    <property type="entry name" value="Glycoside hydrolase, family 65, N-terminal domain"/>
    <property type="match status" value="1"/>
</dbReference>
<dbReference type="Pfam" id="PF03633">
    <property type="entry name" value="Glyco_hydro_65C"/>
    <property type="match status" value="1"/>
</dbReference>
<feature type="binding site" evidence="5">
    <location>
        <begin position="355"/>
        <end position="356"/>
    </location>
    <ligand>
        <name>substrate</name>
    </ligand>
</feature>
<dbReference type="GO" id="GO:0004553">
    <property type="term" value="F:hydrolase activity, hydrolyzing O-glycosyl compounds"/>
    <property type="evidence" value="ECO:0007669"/>
    <property type="project" value="TreeGrafter"/>
</dbReference>
<evidence type="ECO:0000256" key="2">
    <source>
        <dbReference type="ARBA" id="ARBA00022676"/>
    </source>
</evidence>
<feature type="domain" description="Glycoside hydrolase family 65 central catalytic" evidence="6">
    <location>
        <begin position="320"/>
        <end position="699"/>
    </location>
</feature>
<protein>
    <submittedName>
        <fullName evidence="9">Trehalase</fullName>
    </submittedName>
</protein>
<evidence type="ECO:0000256" key="5">
    <source>
        <dbReference type="PIRSR" id="PIRSR036289-51"/>
    </source>
</evidence>
<dbReference type="InterPro" id="IPR005195">
    <property type="entry name" value="Glyco_hydro_65_M"/>
</dbReference>
<dbReference type="Gene3D" id="2.60.420.10">
    <property type="entry name" value="Maltose phosphorylase, domain 3"/>
    <property type="match status" value="1"/>
</dbReference>
<dbReference type="Proteomes" id="UP000054709">
    <property type="component" value="Unassembled WGS sequence"/>
</dbReference>
<dbReference type="Pfam" id="PF03632">
    <property type="entry name" value="Glyco_hydro_65m"/>
    <property type="match status" value="1"/>
</dbReference>
<dbReference type="InterPro" id="IPR017045">
    <property type="entry name" value="Malt_Pase/Glycosyl_Hdrlase"/>
</dbReference>
<dbReference type="InterPro" id="IPR012341">
    <property type="entry name" value="6hp_glycosidase-like_sf"/>
</dbReference>
<feature type="domain" description="Glycoside hydrolase family 65 C-terminal" evidence="7">
    <location>
        <begin position="709"/>
        <end position="771"/>
    </location>
</feature>
<evidence type="ECO:0000259" key="8">
    <source>
        <dbReference type="Pfam" id="PF03636"/>
    </source>
</evidence>
<dbReference type="GO" id="GO:0005975">
    <property type="term" value="P:carbohydrate metabolic process"/>
    <property type="evidence" value="ECO:0007669"/>
    <property type="project" value="InterPro"/>
</dbReference>
<gene>
    <name evidence="9" type="ORF">UQ64_04800</name>
</gene>
<evidence type="ECO:0000256" key="3">
    <source>
        <dbReference type="ARBA" id="ARBA00022679"/>
    </source>
</evidence>
<evidence type="ECO:0000256" key="1">
    <source>
        <dbReference type="ARBA" id="ARBA00006768"/>
    </source>
</evidence>
<dbReference type="PANTHER" id="PTHR11051:SF8">
    <property type="entry name" value="PROTEIN-GLUCOSYLGALACTOSYLHYDROXYLYSINE GLUCOSIDASE"/>
    <property type="match status" value="1"/>
</dbReference>
<dbReference type="PIRSF" id="PIRSF036289">
    <property type="entry name" value="Glycosyl_hydrolase_malt_phosph"/>
    <property type="match status" value="1"/>
</dbReference>
<dbReference type="InterPro" id="IPR008928">
    <property type="entry name" value="6-hairpin_glycosidase_sf"/>
</dbReference>
<keyword evidence="3" id="KW-0808">Transferase</keyword>
<dbReference type="Gene3D" id="1.50.10.10">
    <property type="match status" value="1"/>
</dbReference>
<dbReference type="GO" id="GO:0016757">
    <property type="term" value="F:glycosyltransferase activity"/>
    <property type="evidence" value="ECO:0007669"/>
    <property type="project" value="UniProtKB-KW"/>
</dbReference>
<dbReference type="PANTHER" id="PTHR11051">
    <property type="entry name" value="GLYCOSYL HYDROLASE-RELATED"/>
    <property type="match status" value="1"/>
</dbReference>
<dbReference type="InterPro" id="IPR037018">
    <property type="entry name" value="GH65_N"/>
</dbReference>
<accession>A0A0W1B4Y4</accession>
<evidence type="ECO:0000259" key="6">
    <source>
        <dbReference type="Pfam" id="PF03632"/>
    </source>
</evidence>
<evidence type="ECO:0000259" key="7">
    <source>
        <dbReference type="Pfam" id="PF03633"/>
    </source>
</evidence>
<dbReference type="InterPro" id="IPR005194">
    <property type="entry name" value="Glyco_hydro_65_C"/>
</dbReference>
<dbReference type="Pfam" id="PF03636">
    <property type="entry name" value="Glyco_hydro_65N"/>
    <property type="match status" value="1"/>
</dbReference>
<sequence>MIEYTGLNALDDGWVIAETEFDARFLGKFETIFCQGNGYLGLRAATEESYPGERRNLFVAGAFNRFANQEVTELPNAADMVQLEIRLNGKPFHLEKGKIHSYRRELDLRQGELRRDILWEDEHGDQFKMTFLRFVSLQDRHLMGMRVEITPLTKSAEISISSGINGQMTNSGAQHFIEGERRVFDKELLQLTATTSESNIEFVHTCVHQMYEGGVRLTTAPAPSMDRRRVSLTYKLKAEVGKCITLDKVASVHTSHDKEWRDRGAAHQALQDTAREYLSKKAEKGFDVLVNENEQAWINVWAKANIEIKSNDVFDQLAIRFSQYHLLLMTPAHDSRFSVGAKGLTGEGYKGHVFWDTEIFILPYFLYMDPQTARKLVEYRYHTLNGARTKARDNGYRGAMYPWESAATGEEETPEWGPVDIVTGKPTFIWTGKIEQHITADVAYGVWHYYQATGDQEYMDRYGYEIIFETATFWASRLEWSDKEQKYHICDVIGPDEYKEHVSNNAFTNYMAYWNMTKAIECTRKLMQAQSDVYLTLESKLALTERLKEWEDKSKQIYLPQPDMHSFIIPQDDTYLNKQIIDLEKYRDQDQVASILADYSMTQLSEIQVSKQADILVLFYLLEDWFSKETKAANWHYYEPKTLHDSSLSLSTHSMLASDVNELELAYDMFAKAARIDLGTNMHSCDEGIHSASIGGIWKAAIMGFGGVRSWEGSLRLNPKLPQAWERLSFPLAWQGERLQVTVTRGKLEVERLTSGLGELTLLIHGREYVLKDRIVTDLKEAERSE</sequence>
<keyword evidence="10" id="KW-1185">Reference proteome</keyword>
<dbReference type="SUPFAM" id="SSF74650">
    <property type="entry name" value="Galactose mutarotase-like"/>
    <property type="match status" value="1"/>
</dbReference>
<feature type="domain" description="Glycoside hydrolase family 65 N-terminal" evidence="8">
    <location>
        <begin position="18"/>
        <end position="256"/>
    </location>
</feature>
<organism evidence="9 10">
    <name type="scientific">Paenibacillus etheri</name>
    <dbReference type="NCBI Taxonomy" id="1306852"/>
    <lineage>
        <taxon>Bacteria</taxon>
        <taxon>Bacillati</taxon>
        <taxon>Bacillota</taxon>
        <taxon>Bacilli</taxon>
        <taxon>Bacillales</taxon>
        <taxon>Paenibacillaceae</taxon>
        <taxon>Paenibacillus</taxon>
    </lineage>
</organism>
<dbReference type="InterPro" id="IPR005196">
    <property type="entry name" value="Glyco_hydro_65_N"/>
</dbReference>
<feature type="active site" description="Proton donor" evidence="4">
    <location>
        <position position="497"/>
    </location>
</feature>
<dbReference type="EMBL" id="LCZJ02000012">
    <property type="protein sequence ID" value="KTD88637.1"/>
    <property type="molecule type" value="Genomic_DNA"/>
</dbReference>
<dbReference type="AlphaFoldDB" id="A0A0W1B4Y4"/>
<comment type="similarity">
    <text evidence="1">Belongs to the glycosyl hydrolase 65 family.</text>
</comment>
<dbReference type="GO" id="GO:0030246">
    <property type="term" value="F:carbohydrate binding"/>
    <property type="evidence" value="ECO:0007669"/>
    <property type="project" value="InterPro"/>
</dbReference>
<feature type="binding site" evidence="5">
    <location>
        <begin position="611"/>
        <end position="612"/>
    </location>
    <ligand>
        <name>substrate</name>
    </ligand>
</feature>
<reference evidence="9 10" key="1">
    <citation type="journal article" date="2015" name="Int. Biodeterior. Biodegradation">
        <title>Physiological and genetic screening methods for the isolation of methyl tert-butyl ether-degrading bacteria for bioremediation purposes.</title>
        <authorList>
            <person name="Guisado I.M."/>
            <person name="Purswani J."/>
            <person name="Gonzalez Lopez J."/>
            <person name="Pozo C."/>
        </authorList>
    </citation>
    <scope>NUCLEOTIDE SEQUENCE [LARGE SCALE GENOMIC DNA]</scope>
    <source>
        <strain evidence="9 10">SH7</strain>
    </source>
</reference>
<comment type="caution">
    <text evidence="9">The sequence shown here is derived from an EMBL/GenBank/DDBJ whole genome shotgun (WGS) entry which is preliminary data.</text>
</comment>
<name>A0A0W1B4Y4_9BACL</name>
<evidence type="ECO:0000313" key="10">
    <source>
        <dbReference type="Proteomes" id="UP000054709"/>
    </source>
</evidence>
<keyword evidence="2" id="KW-0328">Glycosyltransferase</keyword>
<dbReference type="InterPro" id="IPR011013">
    <property type="entry name" value="Gal_mutarotase_sf_dom"/>
</dbReference>
<dbReference type="RefSeq" id="WP_060621786.1">
    <property type="nucleotide sequence ID" value="NZ_LCZJ02000012.1"/>
</dbReference>
<evidence type="ECO:0000256" key="4">
    <source>
        <dbReference type="PIRSR" id="PIRSR036289-50"/>
    </source>
</evidence>